<reference evidence="1" key="1">
    <citation type="submission" date="2017-12" db="EMBL/GenBank/DDBJ databases">
        <title>Sequencing the genomes of 1000 Actinobacteria strains.</title>
        <authorList>
            <person name="Klenk H.-P."/>
        </authorList>
    </citation>
    <scope>NUCLEOTIDE SEQUENCE [LARGE SCALE GENOMIC DNA]</scope>
    <source>
        <strain evidence="1">DSM 44228</strain>
    </source>
</reference>
<keyword evidence="2" id="KW-1185">Reference proteome</keyword>
<gene>
    <name evidence="1" type="ORF">A8926_2229</name>
</gene>
<evidence type="ECO:0000313" key="1">
    <source>
        <dbReference type="EMBL" id="PKW14600.1"/>
    </source>
</evidence>
<proteinExistence type="predicted"/>
<dbReference type="Proteomes" id="UP000233786">
    <property type="component" value="Unassembled WGS sequence"/>
</dbReference>
<organism evidence="1 2">
    <name type="scientific">Saccharopolyspora spinosa</name>
    <dbReference type="NCBI Taxonomy" id="60894"/>
    <lineage>
        <taxon>Bacteria</taxon>
        <taxon>Bacillati</taxon>
        <taxon>Actinomycetota</taxon>
        <taxon>Actinomycetes</taxon>
        <taxon>Pseudonocardiales</taxon>
        <taxon>Pseudonocardiaceae</taxon>
        <taxon>Saccharopolyspora</taxon>
    </lineage>
</organism>
<name>A0A2N3XVG2_SACSN</name>
<evidence type="ECO:0000313" key="2">
    <source>
        <dbReference type="Proteomes" id="UP000233786"/>
    </source>
</evidence>
<protein>
    <submittedName>
        <fullName evidence="1">Uncharacterized protein</fullName>
    </submittedName>
</protein>
<dbReference type="EMBL" id="PJNB01000001">
    <property type="protein sequence ID" value="PKW14600.1"/>
    <property type="molecule type" value="Genomic_DNA"/>
</dbReference>
<accession>A0A2N3XVG2</accession>
<sequence length="69" mass="7815">MFKYRSTVPCRDRSSRDSEIELAHTEHAVVVRIADVERLLDWSQAEQLHRALGGQIAGLQSARRKAVQA</sequence>
<dbReference type="AlphaFoldDB" id="A0A2N3XVG2"/>
<comment type="caution">
    <text evidence="1">The sequence shown here is derived from an EMBL/GenBank/DDBJ whole genome shotgun (WGS) entry which is preliminary data.</text>
</comment>